<evidence type="ECO:0000256" key="5">
    <source>
        <dbReference type="HAMAP-Rule" id="MF_00358"/>
    </source>
</evidence>
<dbReference type="EMBL" id="JSZA02000014">
    <property type="protein sequence ID" value="KHD05029.1"/>
    <property type="molecule type" value="Genomic_DNA"/>
</dbReference>
<evidence type="ECO:0000256" key="2">
    <source>
        <dbReference type="ARBA" id="ARBA00022980"/>
    </source>
</evidence>
<comment type="similarity">
    <text evidence="1 5 6">Belongs to the bacterial ribosomal protein bS21 family.</text>
</comment>
<dbReference type="AlphaFoldDB" id="A0A0A6S0M5"/>
<dbReference type="HAMAP" id="MF_00358">
    <property type="entry name" value="Ribosomal_bS21"/>
    <property type="match status" value="1"/>
</dbReference>
<dbReference type="NCBIfam" id="TIGR00030">
    <property type="entry name" value="S21p"/>
    <property type="match status" value="1"/>
</dbReference>
<sequence>MPQVRLKENEPFEIAIRRFKRACEKAGILAEVHRREFYEKPTTIRKRKAAAAVKRQLKRVSRNRLRRGPIHRKVTT</sequence>
<evidence type="ECO:0000313" key="7">
    <source>
        <dbReference type="EMBL" id="KHD05029.1"/>
    </source>
</evidence>
<dbReference type="GO" id="GO:0006412">
    <property type="term" value="P:translation"/>
    <property type="evidence" value="ECO:0007669"/>
    <property type="project" value="UniProtKB-UniRule"/>
</dbReference>
<dbReference type="GO" id="GO:0005840">
    <property type="term" value="C:ribosome"/>
    <property type="evidence" value="ECO:0007669"/>
    <property type="project" value="UniProtKB-KW"/>
</dbReference>
<accession>A0A0A6S0M5</accession>
<gene>
    <name evidence="5 7" type="primary">rpsU</name>
    <name evidence="7" type="ORF">PN36_05230</name>
</gene>
<comment type="caution">
    <text evidence="7">The sequence shown here is derived from an EMBL/GenBank/DDBJ whole genome shotgun (WGS) entry which is preliminary data.</text>
</comment>
<keyword evidence="8" id="KW-1185">Reference proteome</keyword>
<dbReference type="PROSITE" id="PS01181">
    <property type="entry name" value="RIBOSOMAL_S21"/>
    <property type="match status" value="1"/>
</dbReference>
<dbReference type="PRINTS" id="PR00976">
    <property type="entry name" value="RIBOSOMALS21"/>
</dbReference>
<dbReference type="PANTHER" id="PTHR21109">
    <property type="entry name" value="MITOCHONDRIAL 28S RIBOSOMAL PROTEIN S21"/>
    <property type="match status" value="1"/>
</dbReference>
<dbReference type="GO" id="GO:1990904">
    <property type="term" value="C:ribonucleoprotein complex"/>
    <property type="evidence" value="ECO:0007669"/>
    <property type="project" value="UniProtKB-KW"/>
</dbReference>
<organism evidence="7 8">
    <name type="scientific">Candidatus Thiomargarita nelsonii</name>
    <dbReference type="NCBI Taxonomy" id="1003181"/>
    <lineage>
        <taxon>Bacteria</taxon>
        <taxon>Pseudomonadati</taxon>
        <taxon>Pseudomonadota</taxon>
        <taxon>Gammaproteobacteria</taxon>
        <taxon>Thiotrichales</taxon>
        <taxon>Thiotrichaceae</taxon>
        <taxon>Thiomargarita</taxon>
    </lineage>
</organism>
<evidence type="ECO:0000313" key="8">
    <source>
        <dbReference type="Proteomes" id="UP000030428"/>
    </source>
</evidence>
<keyword evidence="2 5" id="KW-0689">Ribosomal protein</keyword>
<dbReference type="InterPro" id="IPR018278">
    <property type="entry name" value="Ribosomal_bS21_CS"/>
</dbReference>
<protein>
    <recommendedName>
        <fullName evidence="4 5">Small ribosomal subunit protein bS21</fullName>
    </recommendedName>
</protein>
<keyword evidence="3 5" id="KW-0687">Ribonucleoprotein</keyword>
<proteinExistence type="inferred from homology"/>
<evidence type="ECO:0000256" key="6">
    <source>
        <dbReference type="RuleBase" id="RU000667"/>
    </source>
</evidence>
<dbReference type="PANTHER" id="PTHR21109:SF22">
    <property type="entry name" value="SMALL RIBOSOMAL SUBUNIT PROTEIN BS21"/>
    <property type="match status" value="1"/>
</dbReference>
<reference evidence="7 8" key="1">
    <citation type="journal article" date="2016" name="Front. Microbiol.">
        <title>Single-Cell (Meta-)Genomics of a Dimorphic Candidatus Thiomargarita nelsonii Reveals Genomic Plasticity.</title>
        <authorList>
            <person name="Flood B.E."/>
            <person name="Fliss P."/>
            <person name="Jones D.S."/>
            <person name="Dick G.J."/>
            <person name="Jain S."/>
            <person name="Kaster A.K."/>
            <person name="Winkel M."/>
            <person name="Mussmann M."/>
            <person name="Bailey J."/>
        </authorList>
    </citation>
    <scope>NUCLEOTIDE SEQUENCE [LARGE SCALE GENOMIC DNA]</scope>
    <source>
        <strain evidence="7">Hydrate Ridge</strain>
    </source>
</reference>
<evidence type="ECO:0000256" key="1">
    <source>
        <dbReference type="ARBA" id="ARBA00006640"/>
    </source>
</evidence>
<evidence type="ECO:0000256" key="4">
    <source>
        <dbReference type="ARBA" id="ARBA00035135"/>
    </source>
</evidence>
<dbReference type="Gene3D" id="1.20.5.1150">
    <property type="entry name" value="Ribosomal protein S8"/>
    <property type="match status" value="1"/>
</dbReference>
<dbReference type="Pfam" id="PF01165">
    <property type="entry name" value="Ribosomal_S21"/>
    <property type="match status" value="1"/>
</dbReference>
<dbReference type="Proteomes" id="UP000030428">
    <property type="component" value="Unassembled WGS sequence"/>
</dbReference>
<dbReference type="InterPro" id="IPR001911">
    <property type="entry name" value="Ribosomal_bS21"/>
</dbReference>
<dbReference type="GO" id="GO:0003735">
    <property type="term" value="F:structural constituent of ribosome"/>
    <property type="evidence" value="ECO:0007669"/>
    <property type="project" value="InterPro"/>
</dbReference>
<evidence type="ECO:0000256" key="3">
    <source>
        <dbReference type="ARBA" id="ARBA00023274"/>
    </source>
</evidence>
<name>A0A0A6S0M5_9GAMM</name>
<dbReference type="InterPro" id="IPR038380">
    <property type="entry name" value="Ribosomal_bS21_sf"/>
</dbReference>